<feature type="transmembrane region" description="Helical" evidence="2">
    <location>
        <begin position="88"/>
        <end position="106"/>
    </location>
</feature>
<dbReference type="EMBL" id="JASOOY020000030">
    <property type="protein sequence ID" value="MEO3717626.1"/>
    <property type="molecule type" value="Genomic_DNA"/>
</dbReference>
<accession>A0AAW9SZK8</accession>
<keyword evidence="2" id="KW-1133">Transmembrane helix</keyword>
<protein>
    <submittedName>
        <fullName evidence="3">Uncharacterized protein</fullName>
    </submittedName>
</protein>
<feature type="transmembrane region" description="Helical" evidence="2">
    <location>
        <begin position="113"/>
        <end position="132"/>
    </location>
</feature>
<evidence type="ECO:0000256" key="2">
    <source>
        <dbReference type="SAM" id="Phobius"/>
    </source>
</evidence>
<evidence type="ECO:0000256" key="1">
    <source>
        <dbReference type="SAM" id="MobiDB-lite"/>
    </source>
</evidence>
<feature type="region of interest" description="Disordered" evidence="1">
    <location>
        <begin position="1"/>
        <end position="20"/>
    </location>
</feature>
<name>A0AAW9SZK8_CORAY</name>
<comment type="caution">
    <text evidence="3">The sequence shown here is derived from an EMBL/GenBank/DDBJ whole genome shotgun (WGS) entry which is preliminary data.</text>
</comment>
<reference evidence="3" key="2">
    <citation type="submission" date="2024-05" db="EMBL/GenBank/DDBJ databases">
        <authorList>
            <person name="Wolfe A."/>
        </authorList>
    </citation>
    <scope>NUCLEOTIDE SEQUENCE</scope>
    <source>
        <strain evidence="3">UMB1064</strain>
    </source>
</reference>
<organism evidence="3 4">
    <name type="scientific">Corynebacterium amycolatum</name>
    <dbReference type="NCBI Taxonomy" id="43765"/>
    <lineage>
        <taxon>Bacteria</taxon>
        <taxon>Bacillati</taxon>
        <taxon>Actinomycetota</taxon>
        <taxon>Actinomycetes</taxon>
        <taxon>Mycobacteriales</taxon>
        <taxon>Corynebacteriaceae</taxon>
        <taxon>Corynebacterium</taxon>
    </lineage>
</organism>
<feature type="compositionally biased region" description="Polar residues" evidence="1">
    <location>
        <begin position="226"/>
        <end position="239"/>
    </location>
</feature>
<dbReference type="Proteomes" id="UP001223646">
    <property type="component" value="Unassembled WGS sequence"/>
</dbReference>
<dbReference type="RefSeq" id="WP_284826172.1">
    <property type="nucleotide sequence ID" value="NZ_JASOOY020000030.1"/>
</dbReference>
<evidence type="ECO:0000313" key="3">
    <source>
        <dbReference type="EMBL" id="MEO3717626.1"/>
    </source>
</evidence>
<dbReference type="AlphaFoldDB" id="A0AAW9SZK8"/>
<keyword evidence="2" id="KW-0472">Membrane</keyword>
<keyword evidence="2" id="KW-0812">Transmembrane</keyword>
<gene>
    <name evidence="3" type="ORF">QP460_008490</name>
</gene>
<sequence>MSSDKASPESDIESTSEQSVESAQALRVQERKAAGELDLGRAVIPMMVAVIGLITSFFLPHSGVVLGFDVLLDTDVAHQYFTTRPERIYSILVVVGVLLAIATLITRTTILAFVTWFFACIQMVYSVFAGWMRQSRPQELAGEGISFGLMLGIFCSFLLAISVTFIAFRRSKEQLAIATKRRKHADTDPVLRAQQVYLRAGLTPNTTTDVEVVDDRRERARRRNRGQQSSSAHNVSQRAGEQDEQISDE</sequence>
<feature type="transmembrane region" description="Helical" evidence="2">
    <location>
        <begin position="144"/>
        <end position="168"/>
    </location>
</feature>
<reference evidence="3" key="1">
    <citation type="submission" date="2023-05" db="EMBL/GenBank/DDBJ databases">
        <authorList>
            <person name="Du J."/>
        </authorList>
    </citation>
    <scope>NUCLEOTIDE SEQUENCE</scope>
    <source>
        <strain evidence="3">UMB1064</strain>
    </source>
</reference>
<feature type="transmembrane region" description="Helical" evidence="2">
    <location>
        <begin position="42"/>
        <end position="68"/>
    </location>
</feature>
<feature type="region of interest" description="Disordered" evidence="1">
    <location>
        <begin position="209"/>
        <end position="249"/>
    </location>
</feature>
<evidence type="ECO:0000313" key="4">
    <source>
        <dbReference type="Proteomes" id="UP001223646"/>
    </source>
</evidence>
<proteinExistence type="predicted"/>